<dbReference type="EMBL" id="VXIV02002680">
    <property type="protein sequence ID" value="KAF6023663.1"/>
    <property type="molecule type" value="Genomic_DNA"/>
</dbReference>
<dbReference type="InterPro" id="IPR013893">
    <property type="entry name" value="RNase_P_Rpp40"/>
</dbReference>
<dbReference type="GO" id="GO:0030681">
    <property type="term" value="C:multimeric ribonuclease P complex"/>
    <property type="evidence" value="ECO:0007669"/>
    <property type="project" value="TreeGrafter"/>
</dbReference>
<dbReference type="AlphaFoldDB" id="A0A7J7JCK2"/>
<dbReference type="Proteomes" id="UP000593567">
    <property type="component" value="Unassembled WGS sequence"/>
</dbReference>
<dbReference type="GO" id="GO:0000172">
    <property type="term" value="C:ribonuclease MRP complex"/>
    <property type="evidence" value="ECO:0007669"/>
    <property type="project" value="TreeGrafter"/>
</dbReference>
<reference evidence="1" key="1">
    <citation type="submission" date="2020-06" db="EMBL/GenBank/DDBJ databases">
        <title>Draft genome of Bugula neritina, a colonial animal packing powerful symbionts and potential medicines.</title>
        <authorList>
            <person name="Rayko M."/>
        </authorList>
    </citation>
    <scope>NUCLEOTIDE SEQUENCE [LARGE SCALE GENOMIC DNA]</scope>
    <source>
        <strain evidence="1">Kwan_BN1</strain>
    </source>
</reference>
<protein>
    <submittedName>
        <fullName evidence="1">RPP40</fullName>
    </submittedName>
</protein>
<accession>A0A7J7JCK2</accession>
<dbReference type="GO" id="GO:0000171">
    <property type="term" value="F:ribonuclease MRP activity"/>
    <property type="evidence" value="ECO:0007669"/>
    <property type="project" value="TreeGrafter"/>
</dbReference>
<dbReference type="GO" id="GO:0004526">
    <property type="term" value="F:ribonuclease P activity"/>
    <property type="evidence" value="ECO:0007669"/>
    <property type="project" value="TreeGrafter"/>
</dbReference>
<sequence length="368" mass="41756">MSIPLPALCCPASRLVIEQSHINHPQSKLYKHIKDHPFNFMLETFIPNCRNEEANLNYIGSSKYFEARIQISSLIHKAFIEAFIKRGTLQLLSCHSKIDDEDVISLSPSGHLVLHLTKQSYQQLGIDGKPSAYNVKKGSQSKYVVEIDLTKPFFQPGKKNYENARNCFAERHTQYYNVMFTWTPMDESIAPVSVCRYFQSIGYKCKEMDVELSSQDMPSVVTCPVLNPHHISDETEGCADYLDLWEWLGAVSCDVNVREKDNMKDEDLYVSTYTCPQPHQHIQGVFRETVTGLISITDILSRLEHLREHSPAHGWCVLTVHGFTDAPVSWGSKEHGFLMDGDNIYSVVLFSDGTYWLISGLGSHDACP</sequence>
<dbReference type="GO" id="GO:0000447">
    <property type="term" value="P:endonucleolytic cleavage in ITS1 to separate SSU-rRNA from 5.8S rRNA and LSU-rRNA from tricistronic rRNA transcript (SSU-rRNA, 5.8S rRNA, LSU-rRNA)"/>
    <property type="evidence" value="ECO:0007669"/>
    <property type="project" value="TreeGrafter"/>
</dbReference>
<dbReference type="OrthoDB" id="63112at2759"/>
<evidence type="ECO:0000313" key="2">
    <source>
        <dbReference type="Proteomes" id="UP000593567"/>
    </source>
</evidence>
<keyword evidence="2" id="KW-1185">Reference proteome</keyword>
<evidence type="ECO:0000313" key="1">
    <source>
        <dbReference type="EMBL" id="KAF6023663.1"/>
    </source>
</evidence>
<dbReference type="PANTHER" id="PTHR15396:SF1">
    <property type="entry name" value="RIBONUCLEASE P PROTEIN SUBUNIT P40"/>
    <property type="match status" value="1"/>
</dbReference>
<name>A0A7J7JCK2_BUGNE</name>
<proteinExistence type="predicted"/>
<dbReference type="PANTHER" id="PTHR15396">
    <property type="entry name" value="RIBONUCLEASE P PROTEIN SUBUNIT P40"/>
    <property type="match status" value="1"/>
</dbReference>
<dbReference type="Pfam" id="PF08584">
    <property type="entry name" value="Ribonuc_P_40"/>
    <property type="match status" value="1"/>
</dbReference>
<gene>
    <name evidence="1" type="ORF">EB796_018030</name>
</gene>
<dbReference type="GO" id="GO:0001682">
    <property type="term" value="P:tRNA 5'-leader removal"/>
    <property type="evidence" value="ECO:0007669"/>
    <property type="project" value="InterPro"/>
</dbReference>
<comment type="caution">
    <text evidence="1">The sequence shown here is derived from an EMBL/GenBank/DDBJ whole genome shotgun (WGS) entry which is preliminary data.</text>
</comment>
<organism evidence="1 2">
    <name type="scientific">Bugula neritina</name>
    <name type="common">Brown bryozoan</name>
    <name type="synonym">Sertularia neritina</name>
    <dbReference type="NCBI Taxonomy" id="10212"/>
    <lineage>
        <taxon>Eukaryota</taxon>
        <taxon>Metazoa</taxon>
        <taxon>Spiralia</taxon>
        <taxon>Lophotrochozoa</taxon>
        <taxon>Bryozoa</taxon>
        <taxon>Gymnolaemata</taxon>
        <taxon>Cheilostomatida</taxon>
        <taxon>Flustrina</taxon>
        <taxon>Buguloidea</taxon>
        <taxon>Bugulidae</taxon>
        <taxon>Bugula</taxon>
    </lineage>
</organism>